<evidence type="ECO:0000313" key="1">
    <source>
        <dbReference type="EMBL" id="GAH66563.1"/>
    </source>
</evidence>
<gene>
    <name evidence="1" type="ORF">S03H2_46783</name>
</gene>
<protein>
    <recommendedName>
        <fullName evidence="2">Lipid A biosynthesis acyltransferase</fullName>
    </recommendedName>
</protein>
<dbReference type="AlphaFoldDB" id="X1J9Y6"/>
<organism evidence="1">
    <name type="scientific">marine sediment metagenome</name>
    <dbReference type="NCBI Taxonomy" id="412755"/>
    <lineage>
        <taxon>unclassified sequences</taxon>
        <taxon>metagenomes</taxon>
        <taxon>ecological metagenomes</taxon>
    </lineage>
</organism>
<evidence type="ECO:0008006" key="2">
    <source>
        <dbReference type="Google" id="ProtNLM"/>
    </source>
</evidence>
<proteinExistence type="predicted"/>
<name>X1J9Y6_9ZZZZ</name>
<comment type="caution">
    <text evidence="1">The sequence shown here is derived from an EMBL/GenBank/DDBJ whole genome shotgun (WGS) entry which is preliminary data.</text>
</comment>
<feature type="non-terminal residue" evidence="1">
    <location>
        <position position="232"/>
    </location>
</feature>
<sequence>MLVAFAVLHSSLNSMVPQLDSNACGLEAIVMTVSDQSRARSEADHPGTWLNQRERGVIWIIRWTAFWVGVLGRKPARLLVRGIAAYYVLFDRAARDASRDWLSRIHGQPASLGQVYTHILHFAQVTLDRLLFVRGSSDAFEITRTGTKALELQAATGKGAFLLGAHLGSMDAMRAEGQNQKLPVSVVGHFENAPMINAILEALNPELSNQVVHTGRDPVGLALTLRDRIAEG</sequence>
<accession>X1J9Y6</accession>
<reference evidence="1" key="1">
    <citation type="journal article" date="2014" name="Front. Microbiol.">
        <title>High frequency of phylogenetically diverse reductive dehalogenase-homologous genes in deep subseafloor sedimentary metagenomes.</title>
        <authorList>
            <person name="Kawai M."/>
            <person name="Futagami T."/>
            <person name="Toyoda A."/>
            <person name="Takaki Y."/>
            <person name="Nishi S."/>
            <person name="Hori S."/>
            <person name="Arai W."/>
            <person name="Tsubouchi T."/>
            <person name="Morono Y."/>
            <person name="Uchiyama I."/>
            <person name="Ito T."/>
            <person name="Fujiyama A."/>
            <person name="Inagaki F."/>
            <person name="Takami H."/>
        </authorList>
    </citation>
    <scope>NUCLEOTIDE SEQUENCE</scope>
    <source>
        <strain evidence="1">Expedition CK06-06</strain>
    </source>
</reference>
<dbReference type="EMBL" id="BARU01029408">
    <property type="protein sequence ID" value="GAH66563.1"/>
    <property type="molecule type" value="Genomic_DNA"/>
</dbReference>